<dbReference type="EMBL" id="CM018049">
    <property type="protein sequence ID" value="KAA8519408.1"/>
    <property type="molecule type" value="Genomic_DNA"/>
</dbReference>
<dbReference type="InterPro" id="IPR003609">
    <property type="entry name" value="Pan_app"/>
</dbReference>
<evidence type="ECO:0000259" key="3">
    <source>
        <dbReference type="PROSITE" id="PS50948"/>
    </source>
</evidence>
<dbReference type="InterPro" id="IPR000858">
    <property type="entry name" value="S_locus_glycoprot_dom"/>
</dbReference>
<evidence type="ECO:0000256" key="2">
    <source>
        <dbReference type="ARBA" id="ARBA00023157"/>
    </source>
</evidence>
<feature type="domain" description="Apple" evidence="3">
    <location>
        <begin position="156"/>
        <end position="238"/>
    </location>
</feature>
<organism evidence="4 5">
    <name type="scientific">Nyssa sinensis</name>
    <dbReference type="NCBI Taxonomy" id="561372"/>
    <lineage>
        <taxon>Eukaryota</taxon>
        <taxon>Viridiplantae</taxon>
        <taxon>Streptophyta</taxon>
        <taxon>Embryophyta</taxon>
        <taxon>Tracheophyta</taxon>
        <taxon>Spermatophyta</taxon>
        <taxon>Magnoliopsida</taxon>
        <taxon>eudicotyledons</taxon>
        <taxon>Gunneridae</taxon>
        <taxon>Pentapetalae</taxon>
        <taxon>asterids</taxon>
        <taxon>Cornales</taxon>
        <taxon>Nyssaceae</taxon>
        <taxon>Nyssa</taxon>
    </lineage>
</organism>
<sequence length="272" mass="30743">MTLLLVPSLLLSTFKNFHKHSCVEILLSYFEVRHGMDCRLEETVRPNRVFKTNFINNSEEVSYEFDLYDDLTTLVLNYSSVLQRVLWNNQSLKWLLIKKHPSDSCESYGQWGPNAICIVNDPQICSCLAGYVPKSLQDWDTLVWSCGCVLKNPLNCPKGEGFIKLKCVEIPDLLQFRMNTSMTPKECKVECLKNCSCTGYANSNTTGDGRGCLLWYGDLLDIEQFPVSGNQDLYIRVTASELENATCVVDGGCFSLHLASFGKGEKKKTNTR</sequence>
<dbReference type="AlphaFoldDB" id="A0A5J4ZP11"/>
<dbReference type="CDD" id="cd01098">
    <property type="entry name" value="PAN_AP_plant"/>
    <property type="match status" value="1"/>
</dbReference>
<evidence type="ECO:0000313" key="5">
    <source>
        <dbReference type="Proteomes" id="UP000325577"/>
    </source>
</evidence>
<keyword evidence="1" id="KW-0732">Signal</keyword>
<keyword evidence="2" id="KW-1015">Disulfide bond</keyword>
<reference evidence="4 5" key="1">
    <citation type="submission" date="2019-09" db="EMBL/GenBank/DDBJ databases">
        <title>A chromosome-level genome assembly of the Chinese tupelo Nyssa sinensis.</title>
        <authorList>
            <person name="Yang X."/>
            <person name="Kang M."/>
            <person name="Yang Y."/>
            <person name="Xiong H."/>
            <person name="Wang M."/>
            <person name="Zhang Z."/>
            <person name="Wang Z."/>
            <person name="Wu H."/>
            <person name="Ma T."/>
            <person name="Liu J."/>
            <person name="Xi Z."/>
        </authorList>
    </citation>
    <scope>NUCLEOTIDE SEQUENCE [LARGE SCALE GENOMIC DNA]</scope>
    <source>
        <strain evidence="4">J267</strain>
        <tissue evidence="4">Leaf</tissue>
    </source>
</reference>
<evidence type="ECO:0000313" key="4">
    <source>
        <dbReference type="EMBL" id="KAA8519408.1"/>
    </source>
</evidence>
<dbReference type="OrthoDB" id="1910371at2759"/>
<proteinExistence type="predicted"/>
<gene>
    <name evidence="4" type="ORF">F0562_013664</name>
</gene>
<dbReference type="SMART" id="SM00473">
    <property type="entry name" value="PAN_AP"/>
    <property type="match status" value="1"/>
</dbReference>
<dbReference type="PROSITE" id="PS50948">
    <property type="entry name" value="PAN"/>
    <property type="match status" value="1"/>
</dbReference>
<dbReference type="PANTHER" id="PTHR32444">
    <property type="entry name" value="BULB-TYPE LECTIN DOMAIN-CONTAINING PROTEIN"/>
    <property type="match status" value="1"/>
</dbReference>
<dbReference type="Pfam" id="PF08276">
    <property type="entry name" value="PAN_2"/>
    <property type="match status" value="1"/>
</dbReference>
<protein>
    <recommendedName>
        <fullName evidence="3">Apple domain-containing protein</fullName>
    </recommendedName>
</protein>
<accession>A0A5J4ZP11</accession>
<name>A0A5J4ZP11_9ASTE</name>
<dbReference type="Pfam" id="PF00954">
    <property type="entry name" value="S_locus_glycop"/>
    <property type="match status" value="1"/>
</dbReference>
<dbReference type="PANTHER" id="PTHR32444:SF234">
    <property type="entry name" value="RECEPTOR-LIKE SERINE_THREONINE-PROTEIN KINASE"/>
    <property type="match status" value="1"/>
</dbReference>
<dbReference type="Proteomes" id="UP000325577">
    <property type="component" value="Linkage Group LG6"/>
</dbReference>
<evidence type="ECO:0000256" key="1">
    <source>
        <dbReference type="ARBA" id="ARBA00022729"/>
    </source>
</evidence>
<keyword evidence="5" id="KW-1185">Reference proteome</keyword>
<dbReference type="GO" id="GO:0048544">
    <property type="term" value="P:recognition of pollen"/>
    <property type="evidence" value="ECO:0007669"/>
    <property type="project" value="InterPro"/>
</dbReference>